<organism evidence="1 2">
    <name type="scientific">Bursaphelenchus xylophilus</name>
    <name type="common">Pinewood nematode worm</name>
    <name type="synonym">Aphelenchoides xylophilus</name>
    <dbReference type="NCBI Taxonomy" id="6326"/>
    <lineage>
        <taxon>Eukaryota</taxon>
        <taxon>Metazoa</taxon>
        <taxon>Ecdysozoa</taxon>
        <taxon>Nematoda</taxon>
        <taxon>Chromadorea</taxon>
        <taxon>Rhabditida</taxon>
        <taxon>Tylenchina</taxon>
        <taxon>Tylenchomorpha</taxon>
        <taxon>Aphelenchoidea</taxon>
        <taxon>Aphelenchoididae</taxon>
        <taxon>Bursaphelenchus</taxon>
    </lineage>
</organism>
<comment type="caution">
    <text evidence="1">The sequence shown here is derived from an EMBL/GenBank/DDBJ whole genome shotgun (WGS) entry which is preliminary data.</text>
</comment>
<name>A0A7I8WHA0_BURXY</name>
<accession>A0A7I8WHA0</accession>
<evidence type="ECO:0000313" key="2">
    <source>
        <dbReference type="Proteomes" id="UP000659654"/>
    </source>
</evidence>
<dbReference type="EMBL" id="CAJFCV020000003">
    <property type="protein sequence ID" value="CAG9110035.1"/>
    <property type="molecule type" value="Genomic_DNA"/>
</dbReference>
<keyword evidence="2" id="KW-1185">Reference proteome</keyword>
<evidence type="ECO:0000313" key="1">
    <source>
        <dbReference type="EMBL" id="CAD5222381.1"/>
    </source>
</evidence>
<sequence>MYNDVFLELSKCLRYFCHSLTIDLLILYEDLEQEIISTDFTIKGLMPGFLAPLRLIKYIGPKDYRLSMTIVNNDKSLRGQNPGRINLEFHPSSVRNQQIFVLGSLTRFYYAIDVLVTSMFYEKKTDRLYFTKATDKGNVCVYYVQPGQDVTTVIETPIPWLGNDLKLTVDEQFIFVLSSFEVPYGMSCIKIVHVDVKENKRMSYRIRNTSSVYQSAQLGNQLLLPDKYCARLFEANEKITVDVWPPFLRLNRNIFVFKDEYLRFAYFDKSHIMLTKSHVSDIDALFFRFRRESHNIFSINSYDWKTRETYMYEVVDGLLHSNRIRYLQKIS</sequence>
<reference evidence="1" key="1">
    <citation type="submission" date="2020-09" db="EMBL/GenBank/DDBJ databases">
        <authorList>
            <person name="Kikuchi T."/>
        </authorList>
    </citation>
    <scope>NUCLEOTIDE SEQUENCE</scope>
    <source>
        <strain evidence="1">Ka4C1</strain>
    </source>
</reference>
<gene>
    <name evidence="1" type="ORF">BXYJ_LOCUS7349</name>
</gene>
<dbReference type="EMBL" id="CAJFDI010000003">
    <property type="protein sequence ID" value="CAD5222381.1"/>
    <property type="molecule type" value="Genomic_DNA"/>
</dbReference>
<dbReference type="Proteomes" id="UP000582659">
    <property type="component" value="Unassembled WGS sequence"/>
</dbReference>
<dbReference type="Proteomes" id="UP000659654">
    <property type="component" value="Unassembled WGS sequence"/>
</dbReference>
<protein>
    <submittedName>
        <fullName evidence="1">(pine wood nematode) hypothetical protein</fullName>
    </submittedName>
</protein>
<dbReference type="AlphaFoldDB" id="A0A7I8WHA0"/>
<proteinExistence type="predicted"/>